<dbReference type="Proteomes" id="UP000681722">
    <property type="component" value="Unassembled WGS sequence"/>
</dbReference>
<dbReference type="Proteomes" id="UP000663829">
    <property type="component" value="Unassembled WGS sequence"/>
</dbReference>
<proteinExistence type="predicted"/>
<evidence type="ECO:0000313" key="1">
    <source>
        <dbReference type="EMBL" id="CAF0893028.1"/>
    </source>
</evidence>
<dbReference type="OrthoDB" id="10054743at2759"/>
<dbReference type="Proteomes" id="UP000677228">
    <property type="component" value="Unassembled WGS sequence"/>
</dbReference>
<accession>A0A814MMW5</accession>
<evidence type="ECO:0000313" key="4">
    <source>
        <dbReference type="EMBL" id="CAF3846510.1"/>
    </source>
</evidence>
<evidence type="ECO:0000313" key="5">
    <source>
        <dbReference type="Proteomes" id="UP000663829"/>
    </source>
</evidence>
<dbReference type="AlphaFoldDB" id="A0A814MMW5"/>
<dbReference type="EMBL" id="CAJOBC010004962">
    <property type="protein sequence ID" value="CAF3846510.1"/>
    <property type="molecule type" value="Genomic_DNA"/>
</dbReference>
<evidence type="ECO:0000313" key="3">
    <source>
        <dbReference type="EMBL" id="CAF3674893.1"/>
    </source>
</evidence>
<reference evidence="2" key="1">
    <citation type="submission" date="2021-02" db="EMBL/GenBank/DDBJ databases">
        <authorList>
            <person name="Nowell W R."/>
        </authorList>
    </citation>
    <scope>NUCLEOTIDE SEQUENCE</scope>
</reference>
<keyword evidence="5" id="KW-1185">Reference proteome</keyword>
<dbReference type="EMBL" id="CAJOBA010003227">
    <property type="protein sequence ID" value="CAF3674893.1"/>
    <property type="molecule type" value="Genomic_DNA"/>
</dbReference>
<gene>
    <name evidence="2" type="ORF">GPM918_LOCUS17744</name>
    <name evidence="1" type="ORF">OVA965_LOCUS9226</name>
    <name evidence="4" type="ORF">SRO942_LOCUS17743</name>
    <name evidence="3" type="ORF">TMI583_LOCUS9221</name>
</gene>
<dbReference type="EMBL" id="CAJNOK010003227">
    <property type="protein sequence ID" value="CAF0893028.1"/>
    <property type="molecule type" value="Genomic_DNA"/>
</dbReference>
<dbReference type="EMBL" id="CAJNOQ010004961">
    <property type="protein sequence ID" value="CAF1080530.1"/>
    <property type="molecule type" value="Genomic_DNA"/>
</dbReference>
<protein>
    <submittedName>
        <fullName evidence="2">Uncharacterized protein</fullName>
    </submittedName>
</protein>
<name>A0A814MMW5_9BILA</name>
<sequence>MSYDSDTEKWNVLPEQITYGCNWNRCNDPKLVPKLPESFLIQLPTDWLSINLLPNGTAGNPSTCHNCPDAPQCGDTDFFDISRCPEIACNGSCVMEDKFDDPESIPLQFCYQSICDTSPVTDNRQLVIGSIYYLEPRELNILEMQVSCRADDCSRPEIFQDIRQKMTEKLDLDAFLNQRPVGGAVQMTYNYLLILSMSAYFMVKFY</sequence>
<evidence type="ECO:0000313" key="2">
    <source>
        <dbReference type="EMBL" id="CAF1080530.1"/>
    </source>
</evidence>
<comment type="caution">
    <text evidence="2">The sequence shown here is derived from an EMBL/GenBank/DDBJ whole genome shotgun (WGS) entry which is preliminary data.</text>
</comment>
<dbReference type="Proteomes" id="UP000682733">
    <property type="component" value="Unassembled WGS sequence"/>
</dbReference>
<organism evidence="2 5">
    <name type="scientific">Didymodactylos carnosus</name>
    <dbReference type="NCBI Taxonomy" id="1234261"/>
    <lineage>
        <taxon>Eukaryota</taxon>
        <taxon>Metazoa</taxon>
        <taxon>Spiralia</taxon>
        <taxon>Gnathifera</taxon>
        <taxon>Rotifera</taxon>
        <taxon>Eurotatoria</taxon>
        <taxon>Bdelloidea</taxon>
        <taxon>Philodinida</taxon>
        <taxon>Philodinidae</taxon>
        <taxon>Didymodactylos</taxon>
    </lineage>
</organism>